<evidence type="ECO:0000313" key="3">
    <source>
        <dbReference type="EMBL" id="QHU05775.1"/>
    </source>
</evidence>
<feature type="compositionally biased region" description="Low complexity" evidence="1">
    <location>
        <begin position="7"/>
        <end position="18"/>
    </location>
</feature>
<accession>A0A6C0JIY3</accession>
<protein>
    <submittedName>
        <fullName evidence="3">Uncharacterized protein</fullName>
    </submittedName>
</protein>
<evidence type="ECO:0000256" key="2">
    <source>
        <dbReference type="SAM" id="Phobius"/>
    </source>
</evidence>
<organism evidence="3">
    <name type="scientific">viral metagenome</name>
    <dbReference type="NCBI Taxonomy" id="1070528"/>
    <lineage>
        <taxon>unclassified sequences</taxon>
        <taxon>metagenomes</taxon>
        <taxon>organismal metagenomes</taxon>
    </lineage>
</organism>
<sequence length="139" mass="15814">MDQYTTNINDLPIDNNPPENRELPEKDIIHNEQRVNPNVNVEKKVTFQEKHNIPHIDKSTLYDLKESNKIIILASLLFLLFSDSKIKNYILNILIGIFGDNLKTTSGGVSKLGLVCYSTIYGLILYITLSIIDIILTKL</sequence>
<name>A0A6C0JIY3_9ZZZZ</name>
<keyword evidence="2" id="KW-0472">Membrane</keyword>
<keyword evidence="2" id="KW-0812">Transmembrane</keyword>
<dbReference type="EMBL" id="MN740419">
    <property type="protein sequence ID" value="QHU05775.1"/>
    <property type="molecule type" value="Genomic_DNA"/>
</dbReference>
<reference evidence="3" key="1">
    <citation type="journal article" date="2020" name="Nature">
        <title>Giant virus diversity and host interactions through global metagenomics.</title>
        <authorList>
            <person name="Schulz F."/>
            <person name="Roux S."/>
            <person name="Paez-Espino D."/>
            <person name="Jungbluth S."/>
            <person name="Walsh D.A."/>
            <person name="Denef V.J."/>
            <person name="McMahon K.D."/>
            <person name="Konstantinidis K.T."/>
            <person name="Eloe-Fadrosh E.A."/>
            <person name="Kyrpides N.C."/>
            <person name="Woyke T."/>
        </authorList>
    </citation>
    <scope>NUCLEOTIDE SEQUENCE</scope>
    <source>
        <strain evidence="3">GVMAG-M-3300027736-24</strain>
    </source>
</reference>
<evidence type="ECO:0000256" key="1">
    <source>
        <dbReference type="SAM" id="MobiDB-lite"/>
    </source>
</evidence>
<dbReference type="AlphaFoldDB" id="A0A6C0JIY3"/>
<feature type="transmembrane region" description="Helical" evidence="2">
    <location>
        <begin position="118"/>
        <end position="136"/>
    </location>
</feature>
<proteinExistence type="predicted"/>
<feature type="region of interest" description="Disordered" evidence="1">
    <location>
        <begin position="1"/>
        <end position="21"/>
    </location>
</feature>
<keyword evidence="2" id="KW-1133">Transmembrane helix</keyword>